<dbReference type="Gene3D" id="3.30.479.20">
    <property type="entry name" value="Elongation factor Ts, dimerisation domain"/>
    <property type="match status" value="1"/>
</dbReference>
<name>C0CMI8_BLAHS</name>
<protein>
    <recommendedName>
        <fullName evidence="3">Elongation factor Ts</fullName>
    </recommendedName>
</protein>
<evidence type="ECO:0000313" key="1">
    <source>
        <dbReference type="EMBL" id="EEG49002.1"/>
    </source>
</evidence>
<evidence type="ECO:0000313" key="2">
    <source>
        <dbReference type="Proteomes" id="UP000003100"/>
    </source>
</evidence>
<evidence type="ECO:0008006" key="3">
    <source>
        <dbReference type="Google" id="ProtNLM"/>
    </source>
</evidence>
<dbReference type="HAMAP" id="MF_00050">
    <property type="entry name" value="EF_Ts"/>
    <property type="match status" value="1"/>
</dbReference>
<dbReference type="InterPro" id="IPR001816">
    <property type="entry name" value="Transl_elong_EFTs/EF1B"/>
</dbReference>
<comment type="caution">
    <text evidence="1">The sequence shown here is derived from an EMBL/GenBank/DDBJ whole genome shotgun (WGS) entry which is preliminary data.</text>
</comment>
<dbReference type="EMBL" id="ACBZ01000110">
    <property type="protein sequence ID" value="EEG49002.1"/>
    <property type="molecule type" value="Genomic_DNA"/>
</dbReference>
<reference evidence="1 2" key="1">
    <citation type="submission" date="2009-01" db="EMBL/GenBank/DDBJ databases">
        <authorList>
            <person name="Fulton L."/>
            <person name="Clifton S."/>
            <person name="Fulton B."/>
            <person name="Xu J."/>
            <person name="Minx P."/>
            <person name="Pepin K.H."/>
            <person name="Johnson M."/>
            <person name="Bhonagiri V."/>
            <person name="Nash W.E."/>
            <person name="Mardis E.R."/>
            <person name="Wilson R.K."/>
        </authorList>
    </citation>
    <scope>NUCLEOTIDE SEQUENCE [LARGE SCALE GENOMIC DNA]</scope>
    <source>
        <strain evidence="2">DSM 10507 / JCM 14656 / S5a33</strain>
    </source>
</reference>
<feature type="non-terminal residue" evidence="1">
    <location>
        <position position="1"/>
    </location>
</feature>
<reference evidence="1 2" key="2">
    <citation type="submission" date="2009-02" db="EMBL/GenBank/DDBJ databases">
        <title>Draft genome sequence of Blautia hydrogenotrophica DSM 10507 (Ruminococcus hydrogenotrophicus DSM 10507).</title>
        <authorList>
            <person name="Sudarsanam P."/>
            <person name="Ley R."/>
            <person name="Guruge J."/>
            <person name="Turnbaugh P.J."/>
            <person name="Mahowald M."/>
            <person name="Liep D."/>
            <person name="Gordon J."/>
        </authorList>
    </citation>
    <scope>NUCLEOTIDE SEQUENCE [LARGE SCALE GENOMIC DNA]</scope>
    <source>
        <strain evidence="2">DSM 10507 / JCM 14656 / S5a33</strain>
    </source>
</reference>
<dbReference type="PATRIC" id="fig|476272.21.peg.1502"/>
<proteinExistence type="inferred from homology"/>
<accession>C0CMI8</accession>
<dbReference type="SUPFAM" id="SSF54713">
    <property type="entry name" value="Elongation factor Ts (EF-Ts), dimerisation domain"/>
    <property type="match status" value="1"/>
</dbReference>
<gene>
    <name evidence="1" type="ORF">RUMHYD_02073</name>
</gene>
<sequence>KENNAKITIKGFVRWETGEGIEKREENFAEEVAKQMAGN</sequence>
<organism evidence="1 2">
    <name type="scientific">Blautia hydrogenotrophica (strain DSM 10507 / JCM 14656 / S5a33)</name>
    <name type="common">Ruminococcus hydrogenotrophicus</name>
    <dbReference type="NCBI Taxonomy" id="476272"/>
    <lineage>
        <taxon>Bacteria</taxon>
        <taxon>Bacillati</taxon>
        <taxon>Bacillota</taxon>
        <taxon>Clostridia</taxon>
        <taxon>Lachnospirales</taxon>
        <taxon>Lachnospiraceae</taxon>
        <taxon>Blautia</taxon>
    </lineage>
</organism>
<dbReference type="Proteomes" id="UP000003100">
    <property type="component" value="Unassembled WGS sequence"/>
</dbReference>
<dbReference type="GO" id="GO:0003746">
    <property type="term" value="F:translation elongation factor activity"/>
    <property type="evidence" value="ECO:0007669"/>
    <property type="project" value="InterPro"/>
</dbReference>
<dbReference type="AlphaFoldDB" id="C0CMI8"/>
<keyword evidence="2" id="KW-1185">Reference proteome</keyword>
<dbReference type="HOGENOM" id="CLU_3321294_0_0_9"/>
<dbReference type="InterPro" id="IPR036402">
    <property type="entry name" value="EF-Ts_dimer_sf"/>
</dbReference>